<protein>
    <recommendedName>
        <fullName evidence="4">Carnitine dehydratase</fullName>
    </recommendedName>
</protein>
<dbReference type="InterPro" id="IPR044855">
    <property type="entry name" value="CoA-Trfase_III_dom3_sf"/>
</dbReference>
<evidence type="ECO:0000313" key="3">
    <source>
        <dbReference type="EMBL" id="CAE2219466.1"/>
    </source>
</evidence>
<reference evidence="3" key="1">
    <citation type="submission" date="2021-01" db="EMBL/GenBank/DDBJ databases">
        <authorList>
            <person name="Corre E."/>
            <person name="Pelletier E."/>
            <person name="Niang G."/>
            <person name="Scheremetjew M."/>
            <person name="Finn R."/>
            <person name="Kale V."/>
            <person name="Holt S."/>
            <person name="Cochrane G."/>
            <person name="Meng A."/>
            <person name="Brown T."/>
            <person name="Cohen L."/>
        </authorList>
    </citation>
    <scope>NUCLEOTIDE SEQUENCE</scope>
    <source>
        <strain evidence="3">DIVA3 518/3/11/1/6</strain>
    </source>
</reference>
<dbReference type="EMBL" id="HBKP01012142">
    <property type="protein sequence ID" value="CAE2219463.1"/>
    <property type="molecule type" value="Transcribed_RNA"/>
</dbReference>
<dbReference type="Gene3D" id="3.40.50.10540">
    <property type="entry name" value="Crotonobetainyl-coa:carnitine coa-transferase, domain 1"/>
    <property type="match status" value="2"/>
</dbReference>
<dbReference type="SUPFAM" id="SSF89796">
    <property type="entry name" value="CoA-transferase family III (CaiB/BaiF)"/>
    <property type="match status" value="2"/>
</dbReference>
<comment type="similarity">
    <text evidence="1">Belongs to the CoA-transferase III family.</text>
</comment>
<organism evidence="3">
    <name type="scientific">Vannella robusta</name>
    <dbReference type="NCBI Taxonomy" id="1487602"/>
    <lineage>
        <taxon>Eukaryota</taxon>
        <taxon>Amoebozoa</taxon>
        <taxon>Discosea</taxon>
        <taxon>Flabellinia</taxon>
        <taxon>Vannellidae</taxon>
        <taxon>Vannella</taxon>
    </lineage>
</organism>
<name>A0A6U1UET1_9EUKA</name>
<accession>A0A6U1UET1</accession>
<evidence type="ECO:0008006" key="4">
    <source>
        <dbReference type="Google" id="ProtNLM"/>
    </source>
</evidence>
<dbReference type="InterPro" id="IPR003673">
    <property type="entry name" value="CoA-Trfase_fam_III"/>
</dbReference>
<dbReference type="Gene3D" id="3.30.1540.10">
    <property type="entry name" value="formyl-coa transferase, domain 3"/>
    <property type="match status" value="1"/>
</dbReference>
<proteinExistence type="inferred from homology"/>
<evidence type="ECO:0000313" key="2">
    <source>
        <dbReference type="EMBL" id="CAE2219463.1"/>
    </source>
</evidence>
<dbReference type="PANTHER" id="PTHR48228">
    <property type="entry name" value="SUCCINYL-COA--D-CITRAMALATE COA-TRANSFERASE"/>
    <property type="match status" value="1"/>
</dbReference>
<dbReference type="PANTHER" id="PTHR48228:SF4">
    <property type="entry name" value="BLR3030 PROTEIN"/>
    <property type="match status" value="1"/>
</dbReference>
<dbReference type="AlphaFoldDB" id="A0A6U1UET1"/>
<dbReference type="EMBL" id="HBKP01012143">
    <property type="protein sequence ID" value="CAE2219466.1"/>
    <property type="molecule type" value="Transcribed_RNA"/>
</dbReference>
<sequence length="474" mass="52278">MSLLEAALGDLLDFTGFEGNREAVAFIADDASCFNEEKYWRTEDYLSIAAGAALGAVGTVAADFDLFRFKKDSGIHFDVDLKHCAASLNSHKYSRANGKAHGKLWDEFSGFYRCSDSRWIQLHCNYPHHRRNVLDALGLPESASRKDVESEIYQNTAEHWENELTSKDCCVSFVRTVCEWRKHPQFIAISALPLLDITKIGESPAELGATSDTAFPLSGIKVLDLSRVLAGPVGCKLMAQLGADVLKIVAEHLPYVHSLVPDTNIGKRSTFIDIRTPAGKSKLLELVKQSDVFFQAYRPGALAQKGFSPEELALIRPGIIYVSLSAYSHEGIWSFKRGFDSLVQSATGIVDTQSKYEGLEATDVPVHWPVSAQDYICGFLSAFATISALKRRAVDGGSYHVRISLSQTGHWISSLGRSPFTPDKALEENDIRAFLDTIQSEWGLLQYLKPVLQIPGYSPTPPKPLGSDLPNFLT</sequence>
<dbReference type="Pfam" id="PF02515">
    <property type="entry name" value="CoA_transf_3"/>
    <property type="match status" value="2"/>
</dbReference>
<gene>
    <name evidence="2" type="ORF">VSP0166_LOCUS8516</name>
    <name evidence="3" type="ORF">VSP0166_LOCUS8517</name>
</gene>
<dbReference type="InterPro" id="IPR023606">
    <property type="entry name" value="CoA-Trfase_III_dom_1_sf"/>
</dbReference>
<evidence type="ECO:0000256" key="1">
    <source>
        <dbReference type="ARBA" id="ARBA00008383"/>
    </source>
</evidence>
<dbReference type="GO" id="GO:0003824">
    <property type="term" value="F:catalytic activity"/>
    <property type="evidence" value="ECO:0007669"/>
    <property type="project" value="InterPro"/>
</dbReference>
<dbReference type="InterPro" id="IPR050509">
    <property type="entry name" value="CoA-transferase_III"/>
</dbReference>